<protein>
    <submittedName>
        <fullName evidence="1">Uncharacterized protein</fullName>
    </submittedName>
</protein>
<reference evidence="1 2" key="1">
    <citation type="journal article" date="2016" name="Nat. Commun.">
        <title>Ectomycorrhizal ecology is imprinted in the genome of the dominant symbiotic fungus Cenococcum geophilum.</title>
        <authorList>
            <consortium name="DOE Joint Genome Institute"/>
            <person name="Peter M."/>
            <person name="Kohler A."/>
            <person name="Ohm R.A."/>
            <person name="Kuo A."/>
            <person name="Krutzmann J."/>
            <person name="Morin E."/>
            <person name="Arend M."/>
            <person name="Barry K.W."/>
            <person name="Binder M."/>
            <person name="Choi C."/>
            <person name="Clum A."/>
            <person name="Copeland A."/>
            <person name="Grisel N."/>
            <person name="Haridas S."/>
            <person name="Kipfer T."/>
            <person name="LaButti K."/>
            <person name="Lindquist E."/>
            <person name="Lipzen A."/>
            <person name="Maire R."/>
            <person name="Meier B."/>
            <person name="Mihaltcheva S."/>
            <person name="Molinier V."/>
            <person name="Murat C."/>
            <person name="Poggeler S."/>
            <person name="Quandt C.A."/>
            <person name="Sperisen C."/>
            <person name="Tritt A."/>
            <person name="Tisserant E."/>
            <person name="Crous P.W."/>
            <person name="Henrissat B."/>
            <person name="Nehls U."/>
            <person name="Egli S."/>
            <person name="Spatafora J.W."/>
            <person name="Grigoriev I.V."/>
            <person name="Martin F.M."/>
        </authorList>
    </citation>
    <scope>NUCLEOTIDE SEQUENCE [LARGE SCALE GENOMIC DNA]</scope>
    <source>
        <strain evidence="1 2">1.58</strain>
    </source>
</reference>
<feature type="non-terminal residue" evidence="1">
    <location>
        <position position="1"/>
    </location>
</feature>
<dbReference type="EMBL" id="KV748242">
    <property type="protein sequence ID" value="OCK88481.1"/>
    <property type="molecule type" value="Genomic_DNA"/>
</dbReference>
<accession>A0ACC8EPX3</accession>
<keyword evidence="2" id="KW-1185">Reference proteome</keyword>
<proteinExistence type="predicted"/>
<dbReference type="Proteomes" id="UP000250078">
    <property type="component" value="Unassembled WGS sequence"/>
</dbReference>
<gene>
    <name evidence="1" type="ORF">K441DRAFT_588267</name>
</gene>
<name>A0ACC8EPX3_9PEZI</name>
<evidence type="ECO:0000313" key="1">
    <source>
        <dbReference type="EMBL" id="OCK88481.1"/>
    </source>
</evidence>
<evidence type="ECO:0000313" key="2">
    <source>
        <dbReference type="Proteomes" id="UP000250078"/>
    </source>
</evidence>
<sequence>VNNTLRKFLNIFITAYINNILIYLSSLSKYWKHTTPVKTQPSTTRNKISDPKYKFYASEVIYLGLIISHNGIKINPKKIAIIVN</sequence>
<organism evidence="1 2">
    <name type="scientific">Cenococcum geophilum 1.58</name>
    <dbReference type="NCBI Taxonomy" id="794803"/>
    <lineage>
        <taxon>Eukaryota</taxon>
        <taxon>Fungi</taxon>
        <taxon>Dikarya</taxon>
        <taxon>Ascomycota</taxon>
        <taxon>Pezizomycotina</taxon>
        <taxon>Dothideomycetes</taxon>
        <taxon>Pleosporomycetidae</taxon>
        <taxon>Gloniales</taxon>
        <taxon>Gloniaceae</taxon>
        <taxon>Cenococcum</taxon>
    </lineage>
</organism>